<keyword evidence="2" id="KW-1185">Reference proteome</keyword>
<sequence length="220" mass="24913">MNSLISFLAAKTTTTSNDADALASRIEELVASIKRRSQRLYKDTDGSKGRARIRRKIRTEKGILTSVVEQNGCKYRNHCVWRGSSAMAATTQCLSHKCNPDSVDLKTKRKAFDIIMAIRRLQEEKKMVVTEMDRHWKALKACADSLKELSCLLPNLPWSLSEEGLKGVQSIVFRKRQNIREIKTHTRACYLQVLSGAENIKFLQSASSEDFDSDSDLEID</sequence>
<gene>
    <name evidence="1" type="ORF">KUCAC02_001476</name>
</gene>
<dbReference type="Proteomes" id="UP001057452">
    <property type="component" value="Chromosome 3"/>
</dbReference>
<proteinExistence type="predicted"/>
<dbReference type="EMBL" id="CM043787">
    <property type="protein sequence ID" value="KAI4829811.1"/>
    <property type="molecule type" value="Genomic_DNA"/>
</dbReference>
<reference evidence="1" key="1">
    <citation type="submission" date="2022-05" db="EMBL/GenBank/DDBJ databases">
        <title>Chromosome-level genome of Chaenocephalus aceratus.</title>
        <authorList>
            <person name="Park H."/>
        </authorList>
    </citation>
    <scope>NUCLEOTIDE SEQUENCE</scope>
    <source>
        <strain evidence="1">KU_202001</strain>
    </source>
</reference>
<organism evidence="1 2">
    <name type="scientific">Chaenocephalus aceratus</name>
    <name type="common">Blackfin icefish</name>
    <name type="synonym">Chaenichthys aceratus</name>
    <dbReference type="NCBI Taxonomy" id="36190"/>
    <lineage>
        <taxon>Eukaryota</taxon>
        <taxon>Metazoa</taxon>
        <taxon>Chordata</taxon>
        <taxon>Craniata</taxon>
        <taxon>Vertebrata</taxon>
        <taxon>Euteleostomi</taxon>
        <taxon>Actinopterygii</taxon>
        <taxon>Neopterygii</taxon>
        <taxon>Teleostei</taxon>
        <taxon>Neoteleostei</taxon>
        <taxon>Acanthomorphata</taxon>
        <taxon>Eupercaria</taxon>
        <taxon>Perciformes</taxon>
        <taxon>Notothenioidei</taxon>
        <taxon>Channichthyidae</taxon>
        <taxon>Chaenocephalus</taxon>
    </lineage>
</organism>
<evidence type="ECO:0000313" key="2">
    <source>
        <dbReference type="Proteomes" id="UP001057452"/>
    </source>
</evidence>
<comment type="caution">
    <text evidence="1">The sequence shown here is derived from an EMBL/GenBank/DDBJ whole genome shotgun (WGS) entry which is preliminary data.</text>
</comment>
<name>A0ACB9XQR7_CHAAC</name>
<evidence type="ECO:0000313" key="1">
    <source>
        <dbReference type="EMBL" id="KAI4829811.1"/>
    </source>
</evidence>
<accession>A0ACB9XQR7</accession>
<protein>
    <submittedName>
        <fullName evidence="1">Uncharacterized protein</fullName>
    </submittedName>
</protein>